<protein>
    <submittedName>
        <fullName evidence="2">Cell wall hydrolase</fullName>
    </submittedName>
    <submittedName>
        <fullName evidence="3">Cell_wall hydrolase</fullName>
    </submittedName>
</protein>
<organism evidence="2">
    <name type="scientific">Hexamita inflata</name>
    <dbReference type="NCBI Taxonomy" id="28002"/>
    <lineage>
        <taxon>Eukaryota</taxon>
        <taxon>Metamonada</taxon>
        <taxon>Diplomonadida</taxon>
        <taxon>Hexamitidae</taxon>
        <taxon>Hexamitinae</taxon>
        <taxon>Hexamita</taxon>
    </lineage>
</organism>
<keyword evidence="2" id="KW-0378">Hydrolase</keyword>
<reference evidence="3 4" key="2">
    <citation type="submission" date="2024-07" db="EMBL/GenBank/DDBJ databases">
        <authorList>
            <person name="Akdeniz Z."/>
        </authorList>
    </citation>
    <scope>NUCLEOTIDE SEQUENCE [LARGE SCALE GENOMIC DNA]</scope>
</reference>
<name>A0AA86U2J2_9EUKA</name>
<evidence type="ECO:0000313" key="2">
    <source>
        <dbReference type="EMBL" id="CAI9928753.1"/>
    </source>
</evidence>
<accession>A0AA86U2J2</accession>
<proteinExistence type="predicted"/>
<dbReference type="GO" id="GO:0016787">
    <property type="term" value="F:hydrolase activity"/>
    <property type="evidence" value="ECO:0007669"/>
    <property type="project" value="UniProtKB-KW"/>
</dbReference>
<dbReference type="Gene3D" id="1.10.10.2520">
    <property type="entry name" value="Cell wall hydrolase SleB, domain 1"/>
    <property type="match status" value="1"/>
</dbReference>
<feature type="domain" description="Cell wall hydrolase SleB" evidence="1">
    <location>
        <begin position="154"/>
        <end position="254"/>
    </location>
</feature>
<dbReference type="EMBL" id="CATOUU010000416">
    <property type="protein sequence ID" value="CAI9928753.1"/>
    <property type="molecule type" value="Genomic_DNA"/>
</dbReference>
<comment type="caution">
    <text evidence="2">The sequence shown here is derived from an EMBL/GenBank/DDBJ whole genome shotgun (WGS) entry which is preliminary data.</text>
</comment>
<evidence type="ECO:0000259" key="1">
    <source>
        <dbReference type="Pfam" id="PF07486"/>
    </source>
</evidence>
<dbReference type="Pfam" id="PF07486">
    <property type="entry name" value="Hydrolase_2"/>
    <property type="match status" value="1"/>
</dbReference>
<evidence type="ECO:0000313" key="3">
    <source>
        <dbReference type="EMBL" id="CAL6100912.1"/>
    </source>
</evidence>
<keyword evidence="4" id="KW-1185">Reference proteome</keyword>
<dbReference type="AlphaFoldDB" id="A0AA86U2J2"/>
<dbReference type="InterPro" id="IPR042047">
    <property type="entry name" value="SleB_dom1"/>
</dbReference>
<evidence type="ECO:0000313" key="4">
    <source>
        <dbReference type="Proteomes" id="UP001642409"/>
    </source>
</evidence>
<gene>
    <name evidence="2" type="ORF">HINF_LOCUS16398</name>
    <name evidence="3" type="ORF">HINF_LOCUS70781</name>
</gene>
<dbReference type="Proteomes" id="UP001642409">
    <property type="component" value="Unassembled WGS sequence"/>
</dbReference>
<dbReference type="EMBL" id="CAXDID020000535">
    <property type="protein sequence ID" value="CAL6100912.1"/>
    <property type="molecule type" value="Genomic_DNA"/>
</dbReference>
<sequence>MKADMNLFQTKSKVQIERNPWDDMLGDVLKDKFKQEFFEQQNKLETETEKFTCMATNLLRYGNRLWRTFINSQLEYSSRIQHLICEYNVYHRLCNQKNLFSYYLRNYLCVYNIDFQKQSFHFIFMPQKNPTVNTSAQHDDKSLLAKFIQYEAAGQPLEAMVVIGQVIMNRVNSPKFPNTIKEVVSAPKQFASIAQISKVKDVSKEAMTAAEAAIAGTAEPILPNIFYFGKPEVYEKVPGHKAAIYKQIGQIYFFTDKLFK</sequence>
<dbReference type="InterPro" id="IPR011105">
    <property type="entry name" value="Cell_wall_hydrolase_SleB"/>
</dbReference>
<reference evidence="2" key="1">
    <citation type="submission" date="2023-06" db="EMBL/GenBank/DDBJ databases">
        <authorList>
            <person name="Kurt Z."/>
        </authorList>
    </citation>
    <scope>NUCLEOTIDE SEQUENCE</scope>
</reference>